<comment type="similarity">
    <text evidence="2">Belongs to the BshC family.</text>
</comment>
<comment type="caution">
    <text evidence="5">The sequence shown here is derived from an EMBL/GenBank/DDBJ whole genome shotgun (WGS) entry which is preliminary data.</text>
</comment>
<reference evidence="5" key="1">
    <citation type="submission" date="2023-12" db="EMBL/GenBank/DDBJ databases">
        <title>Fervidustalea candida gen. nov., sp. nov., a novel member of the family Paenibacillaceae isolated from a geothermal area.</title>
        <authorList>
            <person name="Li W.-J."/>
            <person name="Jiao J.-Y."/>
            <person name="Chen Y."/>
        </authorList>
    </citation>
    <scope>NUCLEOTIDE SEQUENCE</scope>
    <source>
        <strain evidence="5">SYSU GA230002</strain>
    </source>
</reference>
<dbReference type="Pfam" id="PF24850">
    <property type="entry name" value="CC_BshC"/>
    <property type="match status" value="1"/>
</dbReference>
<evidence type="ECO:0000259" key="4">
    <source>
        <dbReference type="Pfam" id="PF24850"/>
    </source>
</evidence>
<dbReference type="InterPro" id="IPR011199">
    <property type="entry name" value="Bacillithiol_biosynth_BshC"/>
</dbReference>
<evidence type="ECO:0000256" key="2">
    <source>
        <dbReference type="HAMAP-Rule" id="MF_01867"/>
    </source>
</evidence>
<organism evidence="5 6">
    <name type="scientific">Ferviditalea candida</name>
    <dbReference type="NCBI Taxonomy" id="3108399"/>
    <lineage>
        <taxon>Bacteria</taxon>
        <taxon>Bacillati</taxon>
        <taxon>Bacillota</taxon>
        <taxon>Bacilli</taxon>
        <taxon>Bacillales</taxon>
        <taxon>Paenibacillaceae</taxon>
        <taxon>Ferviditalea</taxon>
    </lineage>
</organism>
<evidence type="ECO:0000313" key="6">
    <source>
        <dbReference type="Proteomes" id="UP001310386"/>
    </source>
</evidence>
<evidence type="ECO:0000313" key="5">
    <source>
        <dbReference type="EMBL" id="MEB3100643.1"/>
    </source>
</evidence>
<dbReference type="PIRSF" id="PIRSF012535">
    <property type="entry name" value="UCP012535"/>
    <property type="match status" value="1"/>
</dbReference>
<dbReference type="NCBIfam" id="TIGR03998">
    <property type="entry name" value="thiol_BshC"/>
    <property type="match status" value="1"/>
</dbReference>
<dbReference type="EC" id="6.-.-.-" evidence="2"/>
<protein>
    <recommendedName>
        <fullName evidence="2">Putative cysteine ligase BshC</fullName>
        <ecNumber evidence="2">6.-.-.-</ecNumber>
    </recommendedName>
</protein>
<dbReference type="Pfam" id="PF10079">
    <property type="entry name" value="Rossmann-like_BshC"/>
    <property type="match status" value="1"/>
</dbReference>
<evidence type="ECO:0000256" key="1">
    <source>
        <dbReference type="ARBA" id="ARBA00022598"/>
    </source>
</evidence>
<feature type="domain" description="Bacillithiol biosynthesis BshC C-terminal coiled-coil" evidence="4">
    <location>
        <begin position="386"/>
        <end position="543"/>
    </location>
</feature>
<accession>A0ABU5ZDU1</accession>
<dbReference type="InterPro" id="IPR055399">
    <property type="entry name" value="CC_BshC"/>
</dbReference>
<sequence>MKLVEFHWPSGQKLTDDYVQESGRAMDLFDYHPWDGKSWEQRADWLDQRENHRISRSRLAEVLLDYNHKVGNSEKAIEHIRALRNPETLVVIGGQQAELFTGSLYVIHKAITILQLAKQAEEKLGRPVIPVFWIAGEDHDIDEVDHIHVLSAQQKVEKIKLATPHGWRSSVSRMKIGAAEWNDALQWLQGSLPDTELKAGLLSTLRSISCRSETMTDFFAGILSALFADYGLVMMDSDDPAVRKLEGPVFARMVTEYRSLNESFLESTRKVEELGYRPQVEVYENGANLFLFEQQERKLLFGSPKGFQDKKAQLHYSESEILRMAEEAPEKLSNNVLTRPLMQEFLFPVLFTVLGPGEIAYWSQTVAAFHKLDMKSPIIMPRMGYTLLEGPIQKQMNKYGFSFEDVIYRFDEKKQAWLDQQDDLRLEERFAEIKQKFEEIYRPLLKELGAVQPGLDRLGSANILKIQEQIDFLKNRSIGAYQQKFEAAVRQMDRVRLSILPLGKPQERVYNVFAYLNKYGDEWLHELISKPLEVNGNHRIVYL</sequence>
<comment type="function">
    <text evidence="2">Involved in bacillithiol (BSH) biosynthesis. May catalyze the last step of the pathway, the addition of cysteine to glucosamine malate (GlcN-Mal) to generate BSH.</text>
</comment>
<dbReference type="EMBL" id="JAYJLD010000003">
    <property type="protein sequence ID" value="MEB3100643.1"/>
    <property type="molecule type" value="Genomic_DNA"/>
</dbReference>
<gene>
    <name evidence="2 5" type="primary">bshC</name>
    <name evidence="5" type="ORF">VF724_03105</name>
</gene>
<dbReference type="InterPro" id="IPR055398">
    <property type="entry name" value="Rossmann-like_BshC"/>
</dbReference>
<proteinExistence type="inferred from homology"/>
<keyword evidence="6" id="KW-1185">Reference proteome</keyword>
<keyword evidence="1 2" id="KW-0436">Ligase</keyword>
<dbReference type="Proteomes" id="UP001310386">
    <property type="component" value="Unassembled WGS sequence"/>
</dbReference>
<dbReference type="RefSeq" id="WP_371752757.1">
    <property type="nucleotide sequence ID" value="NZ_JAYJLD010000003.1"/>
</dbReference>
<evidence type="ECO:0000259" key="3">
    <source>
        <dbReference type="Pfam" id="PF10079"/>
    </source>
</evidence>
<dbReference type="HAMAP" id="MF_01867">
    <property type="entry name" value="BshC"/>
    <property type="match status" value="1"/>
</dbReference>
<feature type="domain" description="Bacillithiol biosynthesis BshC N-terminal Rossmann-like" evidence="3">
    <location>
        <begin position="1"/>
        <end position="383"/>
    </location>
</feature>
<name>A0ABU5ZDU1_9BACL</name>